<name>A0A382E4E4_9ZZZZ</name>
<dbReference type="AlphaFoldDB" id="A0A382E4E4"/>
<reference evidence="4" key="1">
    <citation type="submission" date="2018-05" db="EMBL/GenBank/DDBJ databases">
        <authorList>
            <person name="Lanie J.A."/>
            <person name="Ng W.-L."/>
            <person name="Kazmierczak K.M."/>
            <person name="Andrzejewski T.M."/>
            <person name="Davidsen T.M."/>
            <person name="Wayne K.J."/>
            <person name="Tettelin H."/>
            <person name="Glass J.I."/>
            <person name="Rusch D."/>
            <person name="Podicherti R."/>
            <person name="Tsui H.-C.T."/>
            <person name="Winkler M.E."/>
        </authorList>
    </citation>
    <scope>NUCLEOTIDE SEQUENCE</scope>
</reference>
<dbReference type="InterPro" id="IPR022655">
    <property type="entry name" value="DUF1553"/>
</dbReference>
<dbReference type="PANTHER" id="PTHR35889:SF3">
    <property type="entry name" value="F-BOX DOMAIN-CONTAINING PROTEIN"/>
    <property type="match status" value="1"/>
</dbReference>
<protein>
    <recommendedName>
        <fullName evidence="3">Cytochrome c domain-containing protein</fullName>
    </recommendedName>
</protein>
<dbReference type="EMBL" id="UINC01042524">
    <property type="protein sequence ID" value="SVB45279.1"/>
    <property type="molecule type" value="Genomic_DNA"/>
</dbReference>
<dbReference type="Pfam" id="PF07587">
    <property type="entry name" value="PSD1"/>
    <property type="match status" value="1"/>
</dbReference>
<evidence type="ECO:0000256" key="1">
    <source>
        <dbReference type="ARBA" id="ARBA00022723"/>
    </source>
</evidence>
<keyword evidence="1" id="KW-0479">Metal-binding</keyword>
<feature type="non-terminal residue" evidence="4">
    <location>
        <position position="549"/>
    </location>
</feature>
<dbReference type="InterPro" id="IPR009056">
    <property type="entry name" value="Cyt_c-like_dom"/>
</dbReference>
<gene>
    <name evidence="4" type="ORF">METZ01_LOCUS198133</name>
</gene>
<dbReference type="PROSITE" id="PS51007">
    <property type="entry name" value="CYTC"/>
    <property type="match status" value="1"/>
</dbReference>
<dbReference type="GO" id="GO:0009055">
    <property type="term" value="F:electron transfer activity"/>
    <property type="evidence" value="ECO:0007669"/>
    <property type="project" value="InterPro"/>
</dbReference>
<sequence>MSLLTLVTSVVASDRARSFRHDVLPVLSKAGCNSGGCHGALAGKGGFRLSLNAYDPATDHYNITRENRGRRIEYADPARSLFVIKPTAAVRHKGGKILHEDSDDYKLLIEWIQQGAPGPSTDDTELNRIELSPALSQLKKGDTQPLTVHAFFSDGTKRDVTRWARFTSTDATVAEVDEATGFAKVIGYGEGAISVWYSGQIALARITSPWPSVIPDEVFARTPKRNIIDKRVIEQLRRLNLKPSNPSSDSEFIRRVYLDVVGMLPTPEETMVFLADTSDTKRDDLIEKLLAQPEFVDYWAYRLSDLFLISSKKLRPQALKIYYDWLRGEIEKITPWDQLVRQVVAAKGDTLKNGAANFYSIHQDPETMAENVSQAFMSLSINCAKCHNHPLEKWTNDQYYSFANLFARVRAKGWGGDARSGDGARTLFIADRGDLIQPRTGKPQPPAPLDGQAIASDSTEDRREALADWLTSPENPYFTRSIANRVWANFFGRGIVEPVDDLRTSNPASNEPLLHAISEHLAKNNYDLKSLMRLILRSETYRRSSTPLP</sequence>
<dbReference type="Pfam" id="PF07583">
    <property type="entry name" value="PSCyt2"/>
    <property type="match status" value="1"/>
</dbReference>
<proteinExistence type="predicted"/>
<evidence type="ECO:0000259" key="3">
    <source>
        <dbReference type="PROSITE" id="PS51007"/>
    </source>
</evidence>
<organism evidence="4">
    <name type="scientific">marine metagenome</name>
    <dbReference type="NCBI Taxonomy" id="408172"/>
    <lineage>
        <taxon>unclassified sequences</taxon>
        <taxon>metagenomes</taxon>
        <taxon>ecological metagenomes</taxon>
    </lineage>
</organism>
<dbReference type="SMART" id="SM00635">
    <property type="entry name" value="BID_2"/>
    <property type="match status" value="1"/>
</dbReference>
<dbReference type="Gene3D" id="2.60.40.1080">
    <property type="match status" value="1"/>
</dbReference>
<feature type="domain" description="Cytochrome c" evidence="3">
    <location>
        <begin position="349"/>
        <end position="474"/>
    </location>
</feature>
<accession>A0A382E4E4</accession>
<dbReference type="InterPro" id="IPR011444">
    <property type="entry name" value="DUF1549"/>
</dbReference>
<keyword evidence="2" id="KW-0408">Iron</keyword>
<evidence type="ECO:0000313" key="4">
    <source>
        <dbReference type="EMBL" id="SVB45279.1"/>
    </source>
</evidence>
<dbReference type="PANTHER" id="PTHR35889">
    <property type="entry name" value="CYCLOINULO-OLIGOSACCHARIDE FRUCTANOTRANSFERASE-RELATED"/>
    <property type="match status" value="1"/>
</dbReference>
<dbReference type="GO" id="GO:0020037">
    <property type="term" value="F:heme binding"/>
    <property type="evidence" value="ECO:0007669"/>
    <property type="project" value="InterPro"/>
</dbReference>
<dbReference type="InterPro" id="IPR003343">
    <property type="entry name" value="Big_2"/>
</dbReference>
<evidence type="ECO:0000256" key="2">
    <source>
        <dbReference type="ARBA" id="ARBA00023004"/>
    </source>
</evidence>
<dbReference type="GO" id="GO:0046872">
    <property type="term" value="F:metal ion binding"/>
    <property type="evidence" value="ECO:0007669"/>
    <property type="project" value="UniProtKB-KW"/>
</dbReference>